<keyword evidence="3" id="KW-1185">Reference proteome</keyword>
<protein>
    <submittedName>
        <fullName evidence="2">Outer membrane lipoprotein carrier protein, LolA-related</fullName>
    </submittedName>
</protein>
<accession>A0A975B5Q7</accession>
<dbReference type="SUPFAM" id="SSF89392">
    <property type="entry name" value="Prokaryotic lipoproteins and lipoprotein localization factors"/>
    <property type="match status" value="1"/>
</dbReference>
<proteinExistence type="predicted"/>
<name>A0A975B5Q7_9BACT</name>
<keyword evidence="1" id="KW-0732">Signal</keyword>
<keyword evidence="2" id="KW-0449">Lipoprotein</keyword>
<dbReference type="InterPro" id="IPR029046">
    <property type="entry name" value="LolA/LolB/LppX"/>
</dbReference>
<dbReference type="Gene3D" id="2.50.20.10">
    <property type="entry name" value="Lipoprotein localisation LolA/LolB/LppX"/>
    <property type="match status" value="1"/>
</dbReference>
<dbReference type="Proteomes" id="UP000663720">
    <property type="component" value="Chromosome"/>
</dbReference>
<dbReference type="PANTHER" id="PTHR35869">
    <property type="entry name" value="OUTER-MEMBRANE LIPOPROTEIN CARRIER PROTEIN"/>
    <property type="match status" value="1"/>
</dbReference>
<evidence type="ECO:0000313" key="3">
    <source>
        <dbReference type="Proteomes" id="UP000663720"/>
    </source>
</evidence>
<dbReference type="InterPro" id="IPR004564">
    <property type="entry name" value="OM_lipoprot_carrier_LolA-like"/>
</dbReference>
<dbReference type="Pfam" id="PF03548">
    <property type="entry name" value="LolA"/>
    <property type="match status" value="1"/>
</dbReference>
<sequence>MKTKYFIFFICVFLCLGWADNWEGIKKSAGIISSVQADFIQEKHMKILSKPLISKGTFCYQSPESLRWEYLSPVQSVLLMHKGKTKRFIKTGEDYVEDSGANLQAMQIVLQEITRWLKGEFDKNPDFEAGLESKDGRSKIVLIPRQKAFASIINKIELILADQPGVIDMVMIYENQDSYTKLVFKNSLLNKAIDESRFKEI</sequence>
<gene>
    <name evidence="2" type="ORF">dnl_15430</name>
</gene>
<evidence type="ECO:0000313" key="2">
    <source>
        <dbReference type="EMBL" id="QTA79285.1"/>
    </source>
</evidence>
<dbReference type="KEGG" id="dli:dnl_15430"/>
<organism evidence="2 3">
    <name type="scientific">Desulfonema limicola</name>
    <dbReference type="NCBI Taxonomy" id="45656"/>
    <lineage>
        <taxon>Bacteria</taxon>
        <taxon>Pseudomonadati</taxon>
        <taxon>Thermodesulfobacteriota</taxon>
        <taxon>Desulfobacteria</taxon>
        <taxon>Desulfobacterales</taxon>
        <taxon>Desulfococcaceae</taxon>
        <taxon>Desulfonema</taxon>
    </lineage>
</organism>
<dbReference type="EMBL" id="CP061799">
    <property type="protein sequence ID" value="QTA79285.1"/>
    <property type="molecule type" value="Genomic_DNA"/>
</dbReference>
<evidence type="ECO:0000256" key="1">
    <source>
        <dbReference type="ARBA" id="ARBA00022729"/>
    </source>
</evidence>
<dbReference type="CDD" id="cd16325">
    <property type="entry name" value="LolA"/>
    <property type="match status" value="1"/>
</dbReference>
<reference evidence="2" key="1">
    <citation type="journal article" date="2021" name="Microb. Physiol.">
        <title>Proteogenomic Insights into the Physiology of Marine, Sulfate-Reducing, Filamentous Desulfonema limicola and Desulfonema magnum.</title>
        <authorList>
            <person name="Schnaars V."/>
            <person name="Wohlbrand L."/>
            <person name="Scheve S."/>
            <person name="Hinrichs C."/>
            <person name="Reinhardt R."/>
            <person name="Rabus R."/>
        </authorList>
    </citation>
    <scope>NUCLEOTIDE SEQUENCE</scope>
    <source>
        <strain evidence="2">5ac10</strain>
    </source>
</reference>
<dbReference type="PANTHER" id="PTHR35869:SF1">
    <property type="entry name" value="OUTER-MEMBRANE LIPOPROTEIN CARRIER PROTEIN"/>
    <property type="match status" value="1"/>
</dbReference>
<dbReference type="RefSeq" id="WP_207691053.1">
    <property type="nucleotide sequence ID" value="NZ_CP061799.1"/>
</dbReference>
<dbReference type="AlphaFoldDB" id="A0A975B5Q7"/>